<dbReference type="GO" id="GO:0030154">
    <property type="term" value="P:cell differentiation"/>
    <property type="evidence" value="ECO:0007669"/>
    <property type="project" value="UniProtKB-KW"/>
</dbReference>
<comment type="catalytic activity">
    <reaction evidence="17">
        <text>(3S)-hydroxyhexadecanoyl-CoA + NAD(+) = 3-oxohexadecanoyl-CoA + NADH + H(+)</text>
        <dbReference type="Rhea" id="RHEA:31159"/>
        <dbReference type="ChEBI" id="CHEBI:15378"/>
        <dbReference type="ChEBI" id="CHEBI:57349"/>
        <dbReference type="ChEBI" id="CHEBI:57540"/>
        <dbReference type="ChEBI" id="CHEBI:57945"/>
        <dbReference type="ChEBI" id="CHEBI:62613"/>
    </reaction>
</comment>
<keyword evidence="14" id="KW-0379">Hydroxylation</keyword>
<evidence type="ECO:0000256" key="23">
    <source>
        <dbReference type="ARBA" id="ARBA00079904"/>
    </source>
</evidence>
<dbReference type="GO" id="GO:0070403">
    <property type="term" value="F:NAD+ binding"/>
    <property type="evidence" value="ECO:0007669"/>
    <property type="project" value="InterPro"/>
</dbReference>
<comment type="catalytic activity">
    <reaction evidence="16">
        <text>(3S)-hydroxydecanoyl-CoA + NAD(+) = 3-oxodecanoyl-CoA + NADH + H(+)</text>
        <dbReference type="Rhea" id="RHEA:31187"/>
        <dbReference type="ChEBI" id="CHEBI:15378"/>
        <dbReference type="ChEBI" id="CHEBI:57540"/>
        <dbReference type="ChEBI" id="CHEBI:57945"/>
        <dbReference type="ChEBI" id="CHEBI:62548"/>
        <dbReference type="ChEBI" id="CHEBI:62616"/>
    </reaction>
</comment>
<feature type="domain" description="3-hydroxyacyl-CoA dehydrogenase NAD binding" evidence="28">
    <location>
        <begin position="23"/>
        <end position="208"/>
    </location>
</feature>
<dbReference type="Gene3D" id="1.10.1040.10">
    <property type="entry name" value="N-(1-d-carboxylethyl)-l-norvaline Dehydrogenase, domain 2"/>
    <property type="match status" value="1"/>
</dbReference>
<keyword evidence="10" id="KW-0560">Oxidoreductase</keyword>
<feature type="binding site" evidence="25">
    <location>
        <position position="51"/>
    </location>
    <ligand>
        <name>NAD(+)</name>
        <dbReference type="ChEBI" id="CHEBI:57540"/>
    </ligand>
</feature>
<dbReference type="Pfam" id="PF02737">
    <property type="entry name" value="3HCDH_N"/>
    <property type="match status" value="1"/>
</dbReference>
<dbReference type="PIRSF" id="PIRSF000105">
    <property type="entry name" value="HCDH"/>
    <property type="match status" value="1"/>
</dbReference>
<feature type="binding site" evidence="25">
    <location>
        <position position="121"/>
    </location>
    <ligand>
        <name>NAD(+)</name>
        <dbReference type="ChEBI" id="CHEBI:57540"/>
    </ligand>
</feature>
<dbReference type="InterPro" id="IPR052242">
    <property type="entry name" value="Mito_3-hydroxyacyl-CoA_DH"/>
</dbReference>
<evidence type="ECO:0000256" key="19">
    <source>
        <dbReference type="ARBA" id="ARBA00059837"/>
    </source>
</evidence>
<keyword evidence="11 25" id="KW-0520">NAD</keyword>
<dbReference type="EC" id="1.1.1.35" evidence="4"/>
<evidence type="ECO:0000256" key="2">
    <source>
        <dbReference type="ARBA" id="ARBA00005005"/>
    </source>
</evidence>
<keyword evidence="12" id="KW-0443">Lipid metabolism</keyword>
<feature type="site" description="Important for catalytic activity" evidence="24">
    <location>
        <position position="164"/>
    </location>
</feature>
<feature type="binding site" evidence="25">
    <location>
        <begin position="28"/>
        <end position="33"/>
    </location>
    <ligand>
        <name>NAD(+)</name>
        <dbReference type="ChEBI" id="CHEBI:57540"/>
    </ligand>
</feature>
<evidence type="ECO:0000256" key="10">
    <source>
        <dbReference type="ARBA" id="ARBA00023002"/>
    </source>
</evidence>
<evidence type="ECO:0000256" key="12">
    <source>
        <dbReference type="ARBA" id="ARBA00023098"/>
    </source>
</evidence>
<keyword evidence="9" id="KW-0007">Acetylation</keyword>
<dbReference type="PANTHER" id="PTHR43561:SF3">
    <property type="entry name" value="HYDROXYACYL-COENZYME A DEHYDROGENASE, MITOCHONDRIAL"/>
    <property type="match status" value="1"/>
</dbReference>
<dbReference type="InterPro" id="IPR008927">
    <property type="entry name" value="6-PGluconate_DH-like_C_sf"/>
</dbReference>
<keyword evidence="8" id="KW-0809">Transit peptide</keyword>
<dbReference type="EMBL" id="GGLE01001744">
    <property type="protein sequence ID" value="MBY05870.1"/>
    <property type="molecule type" value="Transcribed_RNA"/>
</dbReference>
<dbReference type="InterPro" id="IPR022694">
    <property type="entry name" value="3-OHacyl-CoA_DH"/>
</dbReference>
<keyword evidence="7" id="KW-0744">Spermatogenesis</keyword>
<comment type="pathway">
    <text evidence="2">Lipid metabolism; fatty acid beta-oxidation.</text>
</comment>
<dbReference type="SUPFAM" id="SSF48179">
    <property type="entry name" value="6-phosphogluconate dehydrogenase C-terminal domain-like"/>
    <property type="match status" value="1"/>
</dbReference>
<feature type="binding site" evidence="25">
    <location>
        <position position="167"/>
    </location>
    <ligand>
        <name>NAD(+)</name>
        <dbReference type="ChEBI" id="CHEBI:57540"/>
    </ligand>
</feature>
<dbReference type="SUPFAM" id="SSF51735">
    <property type="entry name" value="NAD(P)-binding Rossmann-fold domains"/>
    <property type="match status" value="1"/>
</dbReference>
<dbReference type="GO" id="GO:0006635">
    <property type="term" value="P:fatty acid beta-oxidation"/>
    <property type="evidence" value="ECO:0007669"/>
    <property type="project" value="TreeGrafter"/>
</dbReference>
<dbReference type="Gene3D" id="3.40.50.720">
    <property type="entry name" value="NAD(P)-binding Rossmann-like Domain"/>
    <property type="match status" value="1"/>
</dbReference>
<evidence type="ECO:0000313" key="29">
    <source>
        <dbReference type="EMBL" id="MBY05870.1"/>
    </source>
</evidence>
<evidence type="ECO:0000256" key="20">
    <source>
        <dbReference type="ARBA" id="ARBA00065273"/>
    </source>
</evidence>
<evidence type="ECO:0000256" key="18">
    <source>
        <dbReference type="ARBA" id="ARBA00052692"/>
    </source>
</evidence>
<keyword evidence="5" id="KW-0221">Differentiation</keyword>
<evidence type="ECO:0000256" key="24">
    <source>
        <dbReference type="PIRSR" id="PIRSR000105-1"/>
    </source>
</evidence>
<dbReference type="InterPro" id="IPR013328">
    <property type="entry name" value="6PGD_dom2"/>
</dbReference>
<evidence type="ECO:0000256" key="11">
    <source>
        <dbReference type="ARBA" id="ARBA00023027"/>
    </source>
</evidence>
<dbReference type="FunFam" id="1.10.1040.10:FF:000019">
    <property type="entry name" value="3-hydroxybutyryl-CoA dehydrogenase FadB2"/>
    <property type="match status" value="1"/>
</dbReference>
<dbReference type="FunFam" id="3.40.50.720:FF:000258">
    <property type="entry name" value="Hydroxyacyl-coenzyme A dehydrogenase, mitochondrial"/>
    <property type="match status" value="1"/>
</dbReference>
<keyword evidence="6" id="KW-0276">Fatty acid metabolism</keyword>
<evidence type="ECO:0000256" key="13">
    <source>
        <dbReference type="ARBA" id="ARBA00023128"/>
    </source>
</evidence>
<evidence type="ECO:0000256" key="5">
    <source>
        <dbReference type="ARBA" id="ARBA00022782"/>
    </source>
</evidence>
<evidence type="ECO:0000256" key="3">
    <source>
        <dbReference type="ARBA" id="ARBA00009463"/>
    </source>
</evidence>
<keyword evidence="13" id="KW-0496">Mitochondrion</keyword>
<dbReference type="InterPro" id="IPR006108">
    <property type="entry name" value="3HC_DH_C"/>
</dbReference>
<comment type="subunit">
    <text evidence="20">Homodimer. Interacts with GLUD1; this interaction inhibits the activation of glutamate dehydrogenase 1 (GLUD1).</text>
</comment>
<evidence type="ECO:0000259" key="27">
    <source>
        <dbReference type="Pfam" id="PF00725"/>
    </source>
</evidence>
<evidence type="ECO:0000256" key="9">
    <source>
        <dbReference type="ARBA" id="ARBA00022990"/>
    </source>
</evidence>
<evidence type="ECO:0000256" key="14">
    <source>
        <dbReference type="ARBA" id="ARBA00023278"/>
    </source>
</evidence>
<comment type="catalytic activity">
    <reaction evidence="15">
        <text>a (3S)-3-hydroxyacyl-CoA + NAD(+) = a 3-oxoacyl-CoA + NADH + H(+)</text>
        <dbReference type="Rhea" id="RHEA:22432"/>
        <dbReference type="ChEBI" id="CHEBI:15378"/>
        <dbReference type="ChEBI" id="CHEBI:57318"/>
        <dbReference type="ChEBI" id="CHEBI:57540"/>
        <dbReference type="ChEBI" id="CHEBI:57945"/>
        <dbReference type="ChEBI" id="CHEBI:90726"/>
        <dbReference type="EC" id="1.1.1.35"/>
    </reaction>
</comment>
<reference evidence="29" key="1">
    <citation type="submission" date="2018-03" db="EMBL/GenBank/DDBJ databases">
        <title>The relapsing fever spirochete Borrelia turicatae persists in the highly oxidative environment of its soft-bodied tick vector.</title>
        <authorList>
            <person name="Bourret T.J."/>
            <person name="Boyle W.K."/>
            <person name="Valenzuela J.G."/>
            <person name="Oliveira F."/>
            <person name="Lopez J.E."/>
        </authorList>
    </citation>
    <scope>NUCLEOTIDE SEQUENCE</scope>
    <source>
        <strain evidence="29">Kansas strain/isolate</strain>
        <tissue evidence="29">Salivary glands</tissue>
    </source>
</reference>
<comment type="catalytic activity">
    <reaction evidence="18">
        <text>(3S)-3-hydroxybutanoyl-CoA + NAD(+) = acetoacetyl-CoA + NADH + H(+)</text>
        <dbReference type="Rhea" id="RHEA:30799"/>
        <dbReference type="ChEBI" id="CHEBI:15378"/>
        <dbReference type="ChEBI" id="CHEBI:57286"/>
        <dbReference type="ChEBI" id="CHEBI:57316"/>
        <dbReference type="ChEBI" id="CHEBI:57540"/>
        <dbReference type="ChEBI" id="CHEBI:57945"/>
    </reaction>
</comment>
<accession>A0A2R5L8S1</accession>
<sequence length="309" mass="33746">MFSTNTCIRTISMSSPLRTAIKHVVVVGGGSMGAGIAQVAAQTGHKVTLVDLNSEVLEKSKDRIKESLKRVAKKKFADDKKAGEDFVEKSLTSISLSTFPEDAVKDVDLVVEAIVENLPVKQKLFASLDKAASPSTIFASNTSSLPISEIASSTTRKDRFGGLHFFNPVPVMKLLEIVRIPETSEDTYKSMQEWGAAMGKTTVVCKDTPGFIVNRLLVPTMMEAIRMLERGDATARDIDTGMKLGAGHPMGPFELSDYVGLDVTKFIIDGWHQRFPDNPLFKPSPLLDKLISEGKLGVKSGEGFYKYNK</sequence>
<evidence type="ECO:0000256" key="26">
    <source>
        <dbReference type="PIRSR" id="PIRSR000105-3"/>
    </source>
</evidence>
<feature type="binding site" evidence="26">
    <location>
        <position position="74"/>
    </location>
    <ligand>
        <name>CoA</name>
        <dbReference type="ChEBI" id="CHEBI:57287"/>
    </ligand>
</feature>
<dbReference type="InterPro" id="IPR006176">
    <property type="entry name" value="3-OHacyl-CoA_DH_NAD-bd"/>
</dbReference>
<evidence type="ECO:0000256" key="7">
    <source>
        <dbReference type="ARBA" id="ARBA00022871"/>
    </source>
</evidence>
<evidence type="ECO:0000256" key="16">
    <source>
        <dbReference type="ARBA" id="ARBA00051510"/>
    </source>
</evidence>
<evidence type="ECO:0000256" key="8">
    <source>
        <dbReference type="ARBA" id="ARBA00022946"/>
    </source>
</evidence>
<dbReference type="PANTHER" id="PTHR43561">
    <property type="match status" value="1"/>
</dbReference>
<evidence type="ECO:0000256" key="25">
    <source>
        <dbReference type="PIRSR" id="PIRSR000105-2"/>
    </source>
</evidence>
<feature type="binding site" evidence="26">
    <location>
        <position position="143"/>
    </location>
    <ligand>
        <name>CoA</name>
        <dbReference type="ChEBI" id="CHEBI:57287"/>
    </ligand>
</feature>
<dbReference type="Pfam" id="PF00725">
    <property type="entry name" value="3HCDH"/>
    <property type="match status" value="1"/>
</dbReference>
<comment type="subcellular location">
    <subcellularLocation>
        <location evidence="1">Mitochondrion matrix</location>
    </subcellularLocation>
</comment>
<name>A0A2R5L8S1_9ACAR</name>
<dbReference type="InterPro" id="IPR036291">
    <property type="entry name" value="NAD(P)-bd_dom_sf"/>
</dbReference>
<dbReference type="GO" id="GO:0005759">
    <property type="term" value="C:mitochondrial matrix"/>
    <property type="evidence" value="ECO:0007669"/>
    <property type="project" value="UniProtKB-SubCell"/>
</dbReference>
<feature type="binding site" evidence="25">
    <location>
        <position position="143"/>
    </location>
    <ligand>
        <name>NAD(+)</name>
        <dbReference type="ChEBI" id="CHEBI:57540"/>
    </ligand>
</feature>
<feature type="binding site" evidence="25">
    <location>
        <position position="116"/>
    </location>
    <ligand>
        <name>NAD(+)</name>
        <dbReference type="ChEBI" id="CHEBI:57540"/>
    </ligand>
</feature>
<evidence type="ECO:0000256" key="17">
    <source>
        <dbReference type="ARBA" id="ARBA00052282"/>
    </source>
</evidence>
<evidence type="ECO:0000256" key="6">
    <source>
        <dbReference type="ARBA" id="ARBA00022832"/>
    </source>
</evidence>
<evidence type="ECO:0000259" key="28">
    <source>
        <dbReference type="Pfam" id="PF02737"/>
    </source>
</evidence>
<evidence type="ECO:0000256" key="4">
    <source>
        <dbReference type="ARBA" id="ARBA00013000"/>
    </source>
</evidence>
<dbReference type="GO" id="GO:0003857">
    <property type="term" value="F:(3S)-3-hydroxyacyl-CoA dehydrogenase (NAD+) activity"/>
    <property type="evidence" value="ECO:0007669"/>
    <property type="project" value="UniProtKB-EC"/>
</dbReference>
<evidence type="ECO:0000256" key="22">
    <source>
        <dbReference type="ARBA" id="ARBA00077615"/>
    </source>
</evidence>
<evidence type="ECO:0000256" key="21">
    <source>
        <dbReference type="ARBA" id="ARBA00071676"/>
    </source>
</evidence>
<evidence type="ECO:0000256" key="1">
    <source>
        <dbReference type="ARBA" id="ARBA00004305"/>
    </source>
</evidence>
<feature type="domain" description="3-hydroxyacyl-CoA dehydrogenase C-terminal" evidence="27">
    <location>
        <begin position="210"/>
        <end position="307"/>
    </location>
</feature>
<dbReference type="GO" id="GO:0007283">
    <property type="term" value="P:spermatogenesis"/>
    <property type="evidence" value="ECO:0007669"/>
    <property type="project" value="UniProtKB-KW"/>
</dbReference>
<comment type="function">
    <text evidence="19">Mitochondrial fatty acid beta-oxidation enzyme that catalyzes the third step of the beta-oxidation cycle for medium and short-chain 3-hydroxy fatty acyl-CoAs (C4 to C10). Plays a role in the control of insulin secretion by inhibiting the activation of glutamate dehydrogenase 1 (GLUD1), an enzyme that has an important role in regulating amino acid-induced insulin secretion. Plays a role in the maintenance of normal spermatogenesis through the reduction of fatty acid accumulation in the testes.</text>
</comment>
<feature type="binding site" evidence="26">
    <location>
        <position position="67"/>
    </location>
    <ligand>
        <name>CoA</name>
        <dbReference type="ChEBI" id="CHEBI:57287"/>
    </ligand>
</feature>
<comment type="similarity">
    <text evidence="3">Belongs to the 3-hydroxyacyl-CoA dehydrogenase family.</text>
</comment>
<protein>
    <recommendedName>
        <fullName evidence="21">Hydroxyacyl-coenzyme A dehydrogenase, mitochondrial</fullName>
        <ecNumber evidence="4">1.1.1.35</ecNumber>
    </recommendedName>
    <alternativeName>
        <fullName evidence="22">Medium and short-chain L-3-hydroxyacyl-coenzyme A dehydrogenase</fullName>
    </alternativeName>
    <alternativeName>
        <fullName evidence="23">Short-chain 3-hydroxyacyl-CoA dehydrogenase</fullName>
    </alternativeName>
</protein>
<feature type="binding site" evidence="25">
    <location>
        <position position="299"/>
    </location>
    <ligand>
        <name>NAD(+)</name>
        <dbReference type="ChEBI" id="CHEBI:57540"/>
    </ligand>
</feature>
<dbReference type="AlphaFoldDB" id="A0A2R5L8S1"/>
<evidence type="ECO:0000256" key="15">
    <source>
        <dbReference type="ARBA" id="ARBA00049556"/>
    </source>
</evidence>
<proteinExistence type="inferred from homology"/>
<organism evidence="29">
    <name type="scientific">Ornithodoros turicata</name>
    <dbReference type="NCBI Taxonomy" id="34597"/>
    <lineage>
        <taxon>Eukaryota</taxon>
        <taxon>Metazoa</taxon>
        <taxon>Ecdysozoa</taxon>
        <taxon>Arthropoda</taxon>
        <taxon>Chelicerata</taxon>
        <taxon>Arachnida</taxon>
        <taxon>Acari</taxon>
        <taxon>Parasitiformes</taxon>
        <taxon>Ixodida</taxon>
        <taxon>Ixodoidea</taxon>
        <taxon>Argasidae</taxon>
        <taxon>Ornithodorinae</taxon>
        <taxon>Ornithodoros</taxon>
    </lineage>
</organism>